<feature type="compositionally biased region" description="Polar residues" evidence="1">
    <location>
        <begin position="217"/>
        <end position="234"/>
    </location>
</feature>
<evidence type="ECO:0000313" key="3">
    <source>
        <dbReference type="Proteomes" id="UP001202479"/>
    </source>
</evidence>
<dbReference type="EMBL" id="JAHUZD010000141">
    <property type="protein sequence ID" value="KAI3402758.2"/>
    <property type="molecule type" value="Genomic_DNA"/>
</dbReference>
<feature type="region of interest" description="Disordered" evidence="1">
    <location>
        <begin position="312"/>
        <end position="336"/>
    </location>
</feature>
<feature type="compositionally biased region" description="Low complexity" evidence="1">
    <location>
        <begin position="249"/>
        <end position="260"/>
    </location>
</feature>
<dbReference type="Pfam" id="PF08618">
    <property type="entry name" value="Opi1"/>
    <property type="match status" value="1"/>
</dbReference>
<evidence type="ECO:0000256" key="1">
    <source>
        <dbReference type="SAM" id="MobiDB-lite"/>
    </source>
</evidence>
<feature type="region of interest" description="Disordered" evidence="1">
    <location>
        <begin position="357"/>
        <end position="399"/>
    </location>
</feature>
<protein>
    <submittedName>
        <fullName evidence="2">OPI1</fullName>
    </submittedName>
</protein>
<name>A0AAI9SU81_9ASCO</name>
<feature type="compositionally biased region" description="Low complexity" evidence="1">
    <location>
        <begin position="314"/>
        <end position="324"/>
    </location>
</feature>
<dbReference type="GO" id="GO:0005634">
    <property type="term" value="C:nucleus"/>
    <property type="evidence" value="ECO:0007669"/>
    <property type="project" value="TreeGrafter"/>
</dbReference>
<keyword evidence="3" id="KW-1185">Reference proteome</keyword>
<feature type="compositionally biased region" description="Polar residues" evidence="1">
    <location>
        <begin position="387"/>
        <end position="399"/>
    </location>
</feature>
<dbReference type="PANTHER" id="PTHR38406">
    <property type="entry name" value="TRANSCRIPTIONAL REPRESSOR OPI1"/>
    <property type="match status" value="1"/>
</dbReference>
<feature type="region of interest" description="Disordered" evidence="1">
    <location>
        <begin position="119"/>
        <end position="152"/>
    </location>
</feature>
<reference evidence="2" key="1">
    <citation type="journal article" date="2022" name="DNA Res.">
        <title>Genome analysis of five recently described species of the CUG-Ser clade uncovers Candida theae as a new hybrid lineage with pathogenic potential in the Candida parapsilosis species complex.</title>
        <authorList>
            <person name="Mixao V."/>
            <person name="Del Olmo V."/>
            <person name="Hegedusova E."/>
            <person name="Saus E."/>
            <person name="Pryszcz L."/>
            <person name="Cillingova A."/>
            <person name="Nosek J."/>
            <person name="Gabaldon T."/>
        </authorList>
    </citation>
    <scope>NUCLEOTIDE SEQUENCE</scope>
    <source>
        <strain evidence="2">CBS 10844</strain>
    </source>
</reference>
<dbReference type="GO" id="GO:0003714">
    <property type="term" value="F:transcription corepressor activity"/>
    <property type="evidence" value="ECO:0007669"/>
    <property type="project" value="InterPro"/>
</dbReference>
<dbReference type="GO" id="GO:0008654">
    <property type="term" value="P:phospholipid biosynthetic process"/>
    <property type="evidence" value="ECO:0007669"/>
    <property type="project" value="TreeGrafter"/>
</dbReference>
<organism evidence="2 3">
    <name type="scientific">Candida oxycetoniae</name>
    <dbReference type="NCBI Taxonomy" id="497107"/>
    <lineage>
        <taxon>Eukaryota</taxon>
        <taxon>Fungi</taxon>
        <taxon>Dikarya</taxon>
        <taxon>Ascomycota</taxon>
        <taxon>Saccharomycotina</taxon>
        <taxon>Pichiomycetes</taxon>
        <taxon>Debaryomycetaceae</taxon>
        <taxon>Candida/Lodderomyces clade</taxon>
        <taxon>Candida</taxon>
    </lineage>
</organism>
<dbReference type="GO" id="GO:0006357">
    <property type="term" value="P:regulation of transcription by RNA polymerase II"/>
    <property type="evidence" value="ECO:0007669"/>
    <property type="project" value="TreeGrafter"/>
</dbReference>
<evidence type="ECO:0000313" key="2">
    <source>
        <dbReference type="EMBL" id="KAI3402758.2"/>
    </source>
</evidence>
<proteinExistence type="predicted"/>
<accession>A0AAI9SU81</accession>
<dbReference type="PANTHER" id="PTHR38406:SF1">
    <property type="entry name" value="TRANSCRIPTIONAL REPRESSOR OPI1"/>
    <property type="match status" value="1"/>
</dbReference>
<dbReference type="InterPro" id="IPR013927">
    <property type="entry name" value="TF_Opi1_Ccg-8"/>
</dbReference>
<dbReference type="RefSeq" id="XP_049178505.1">
    <property type="nucleotide sequence ID" value="XM_049325870.1"/>
</dbReference>
<dbReference type="GeneID" id="73382047"/>
<feature type="region of interest" description="Disordered" evidence="1">
    <location>
        <begin position="1"/>
        <end position="80"/>
    </location>
</feature>
<feature type="compositionally biased region" description="Pro residues" evidence="1">
    <location>
        <begin position="362"/>
        <end position="376"/>
    </location>
</feature>
<comment type="caution">
    <text evidence="2">The sequence shown here is derived from an EMBL/GenBank/DDBJ whole genome shotgun (WGS) entry which is preliminary data.</text>
</comment>
<dbReference type="GO" id="GO:0030968">
    <property type="term" value="P:endoplasmic reticulum unfolded protein response"/>
    <property type="evidence" value="ECO:0007669"/>
    <property type="project" value="TreeGrafter"/>
</dbReference>
<dbReference type="Proteomes" id="UP001202479">
    <property type="component" value="Unassembled WGS sequence"/>
</dbReference>
<feature type="region of interest" description="Disordered" evidence="1">
    <location>
        <begin position="209"/>
        <end position="260"/>
    </location>
</feature>
<sequence>MTIDNIQPNPPPPYSKAPPTTSTNTSDIVQAAAVSSPPPTLPLSPSANSDPSLLHHQSSLQQLAHYQQQQQQKQSSHVQSDLVSAAQALTSLTKNASSPSSDLETIVTTDDLDTTASHDFATTASGEAQSQSQREREREREEEEEAELPQQRHPLVSTVSMVAKHPVVMNAVKYYETSKRNYPSFNYAAGIVEAAAIPVVTKIEDNLNTRHQHQSRKPSSTDMTPVSSFDNKQLQCEPRPQKQKKRRYSNSSSMSTTSITPSTYDVKKRLQFCICILKAANANINSKINFLQTKINETEMAVKEERYKLQNEAQQQQQQQQQQQYSTSDEATQKTKSEIVGTVKKIIHLISNFRPSALSQPPASPVVPPAATPTPTPTAITPEDSDYNTSNTLTPTSSQHSSCIQDYELKNTIRDIILHLPASLQRSTNHQRNDSGDYTSADGNDRVFAFAKESLDMITKLTNVFSEQLERVESWVTGVEGEEGQHLQLSGINEKEEDSGNAEMREEKSDGSFSTRCSSEEPDGLTSATKRMRIDELVS</sequence>
<gene>
    <name evidence="2" type="ORF">KGF56_004432</name>
</gene>
<dbReference type="GO" id="GO:0005783">
    <property type="term" value="C:endoplasmic reticulum"/>
    <property type="evidence" value="ECO:0007669"/>
    <property type="project" value="TreeGrafter"/>
</dbReference>
<feature type="region of interest" description="Disordered" evidence="1">
    <location>
        <begin position="492"/>
        <end position="539"/>
    </location>
</feature>
<dbReference type="AlphaFoldDB" id="A0AAI9SU81"/>
<feature type="compositionally biased region" description="Low complexity" evidence="1">
    <location>
        <begin position="43"/>
        <end position="80"/>
    </location>
</feature>